<dbReference type="EMBL" id="JACHDB010000001">
    <property type="protein sequence ID" value="MBB5434514.1"/>
    <property type="molecule type" value="Genomic_DNA"/>
</dbReference>
<name>A0A7W8VG06_9ACTN</name>
<comment type="caution">
    <text evidence="1">The sequence shown here is derived from an EMBL/GenBank/DDBJ whole genome shotgun (WGS) entry which is preliminary data.</text>
</comment>
<proteinExistence type="predicted"/>
<sequence>MAILLVIAGLVLTGLAAGFLLAVSFGIRQRDRKGGYRSLRDDEESGALSRSGRRIVGLGFREDPLPRVDARG</sequence>
<dbReference type="AlphaFoldDB" id="A0A7W8VG06"/>
<evidence type="ECO:0000313" key="2">
    <source>
        <dbReference type="Proteomes" id="UP000572635"/>
    </source>
</evidence>
<organism evidence="1 2">
    <name type="scientific">Nocardiopsis composta</name>
    <dbReference type="NCBI Taxonomy" id="157465"/>
    <lineage>
        <taxon>Bacteria</taxon>
        <taxon>Bacillati</taxon>
        <taxon>Actinomycetota</taxon>
        <taxon>Actinomycetes</taxon>
        <taxon>Streptosporangiales</taxon>
        <taxon>Nocardiopsidaceae</taxon>
        <taxon>Nocardiopsis</taxon>
    </lineage>
</organism>
<evidence type="ECO:0000313" key="1">
    <source>
        <dbReference type="EMBL" id="MBB5434514.1"/>
    </source>
</evidence>
<keyword evidence="2" id="KW-1185">Reference proteome</keyword>
<accession>A0A7W8VG06</accession>
<dbReference type="Proteomes" id="UP000572635">
    <property type="component" value="Unassembled WGS sequence"/>
</dbReference>
<reference evidence="1 2" key="1">
    <citation type="submission" date="2020-08" db="EMBL/GenBank/DDBJ databases">
        <title>Sequencing the genomes of 1000 actinobacteria strains.</title>
        <authorList>
            <person name="Klenk H.-P."/>
        </authorList>
    </citation>
    <scope>NUCLEOTIDE SEQUENCE [LARGE SCALE GENOMIC DNA]</scope>
    <source>
        <strain evidence="1 2">DSM 44551</strain>
    </source>
</reference>
<protein>
    <submittedName>
        <fullName evidence="1">Uncharacterized protein</fullName>
    </submittedName>
</protein>
<dbReference type="RefSeq" id="WP_184395189.1">
    <property type="nucleotide sequence ID" value="NZ_BAAAJD010000122.1"/>
</dbReference>
<gene>
    <name evidence="1" type="ORF">HDA36_004598</name>
</gene>